<keyword evidence="4" id="KW-1185">Reference proteome</keyword>
<feature type="domain" description="Electron transfer flavoprotein alpha/beta-subunit N-terminal" evidence="2">
    <location>
        <begin position="22"/>
        <end position="217"/>
    </location>
</feature>
<gene>
    <name evidence="3" type="ORF">QOZ92_000894</name>
</gene>
<reference evidence="3 4" key="1">
    <citation type="submission" date="2023-07" db="EMBL/GenBank/DDBJ databases">
        <title>Genomic Encyclopedia of Type Strains, Phase IV (KMG-IV): sequencing the most valuable type-strain genomes for metagenomic binning, comparative biology and taxonomic classification.</title>
        <authorList>
            <person name="Goeker M."/>
        </authorList>
    </citation>
    <scope>NUCLEOTIDE SEQUENCE [LARGE SCALE GENOMIC DNA]</scope>
    <source>
        <strain evidence="3 4">DSM 15049</strain>
    </source>
</reference>
<dbReference type="SUPFAM" id="SSF52402">
    <property type="entry name" value="Adenine nucleotide alpha hydrolases-like"/>
    <property type="match status" value="1"/>
</dbReference>
<name>A0ABU0MXZ8_9FIRM</name>
<dbReference type="InterPro" id="IPR014729">
    <property type="entry name" value="Rossmann-like_a/b/a_fold"/>
</dbReference>
<evidence type="ECO:0000259" key="2">
    <source>
        <dbReference type="SMART" id="SM00893"/>
    </source>
</evidence>
<dbReference type="InterPro" id="IPR012255">
    <property type="entry name" value="ETF_b"/>
</dbReference>
<evidence type="ECO:0000313" key="4">
    <source>
        <dbReference type="Proteomes" id="UP001232584"/>
    </source>
</evidence>
<dbReference type="Proteomes" id="UP001232584">
    <property type="component" value="Unassembled WGS sequence"/>
</dbReference>
<organism evidence="3 4">
    <name type="scientific">Paraclostridium ghonii</name>
    <dbReference type="NCBI Taxonomy" id="29358"/>
    <lineage>
        <taxon>Bacteria</taxon>
        <taxon>Bacillati</taxon>
        <taxon>Bacillota</taxon>
        <taxon>Clostridia</taxon>
        <taxon>Peptostreptococcales</taxon>
        <taxon>Peptostreptococcaceae</taxon>
        <taxon>Paraclostridium</taxon>
    </lineage>
</organism>
<dbReference type="RefSeq" id="WP_307503699.1">
    <property type="nucleotide sequence ID" value="NZ_BAAACE010000028.1"/>
</dbReference>
<dbReference type="InterPro" id="IPR014730">
    <property type="entry name" value="ETF_a/b_N"/>
</dbReference>
<protein>
    <recommendedName>
        <fullName evidence="1">Electron transfer flavoprotein small subunit</fullName>
    </recommendedName>
</protein>
<dbReference type="PANTHER" id="PTHR21294:SF17">
    <property type="entry name" value="PROTEIN FIXA"/>
    <property type="match status" value="1"/>
</dbReference>
<sequence>MKIAVLVKVVPNVDNFKYDYEKNILIRENVKMVVNPDDACAIEYALKLKEKNKDTTVEIITMAPKSVTPILVDLLRRHIDKATLISDKEFQGSDTYATSIILSSYIKNEKYDLILGGTNSLDGDTGHVLNQIAQYLDIWSFSNILNFDVNEKYIKFKATVDEDIIECEYDYSEEKSVILGIARESKIKLRYVRFDDLNLDVSNKIQVVDNENLKVDKRIVGLNGSPTKIKKTFTKTYSKSEKDIVKNDEEGIQKIYNLLKSKGVIKNV</sequence>
<accession>A0ABU0MXZ8</accession>
<dbReference type="PANTHER" id="PTHR21294">
    <property type="entry name" value="ELECTRON TRANSFER FLAVOPROTEIN BETA-SUBUNIT"/>
    <property type="match status" value="1"/>
</dbReference>
<proteinExistence type="predicted"/>
<comment type="caution">
    <text evidence="3">The sequence shown here is derived from an EMBL/GenBank/DDBJ whole genome shotgun (WGS) entry which is preliminary data.</text>
</comment>
<dbReference type="SMART" id="SM00893">
    <property type="entry name" value="ETF"/>
    <property type="match status" value="1"/>
</dbReference>
<evidence type="ECO:0000313" key="3">
    <source>
        <dbReference type="EMBL" id="MDQ0555781.1"/>
    </source>
</evidence>
<dbReference type="EMBL" id="JAUSWG010000003">
    <property type="protein sequence ID" value="MDQ0555781.1"/>
    <property type="molecule type" value="Genomic_DNA"/>
</dbReference>
<evidence type="ECO:0000256" key="1">
    <source>
        <dbReference type="ARBA" id="ARBA00042002"/>
    </source>
</evidence>
<dbReference type="Gene3D" id="3.40.50.620">
    <property type="entry name" value="HUPs"/>
    <property type="match status" value="1"/>
</dbReference>
<dbReference type="PIRSF" id="PIRSF000090">
    <property type="entry name" value="Beta-ETF"/>
    <property type="match status" value="1"/>
</dbReference>
<dbReference type="Pfam" id="PF01012">
    <property type="entry name" value="ETF"/>
    <property type="match status" value="1"/>
</dbReference>